<proteinExistence type="predicted"/>
<keyword evidence="2" id="KW-1185">Reference proteome</keyword>
<dbReference type="Gene3D" id="3.30.1640.10">
    <property type="entry name" value="mini-chromosome maintenance (MCM) complex, chain A, domain 1"/>
    <property type="match status" value="1"/>
</dbReference>
<sequence length="88" mass="10150">MPYTDPLEAFTDFYTGPYFETVQDLGDAYPDERSLRIDWHTLESWDGSVADEFLQKPARMRQFATNTLTRLDEISVVGVNVRVYNLPG</sequence>
<accession>A0ABD5SSZ7</accession>
<dbReference type="Proteomes" id="UP001596383">
    <property type="component" value="Unassembled WGS sequence"/>
</dbReference>
<dbReference type="AlphaFoldDB" id="A0ABD5SSZ7"/>
<name>A0ABD5SSZ7_9EURY</name>
<evidence type="ECO:0000313" key="1">
    <source>
        <dbReference type="EMBL" id="MFC6768223.1"/>
    </source>
</evidence>
<dbReference type="EMBL" id="JBHSWV010000507">
    <property type="protein sequence ID" value="MFC6768223.1"/>
    <property type="molecule type" value="Genomic_DNA"/>
</dbReference>
<dbReference type="RefSeq" id="WP_273741029.1">
    <property type="nucleotide sequence ID" value="NZ_JAQIVI010000507.1"/>
</dbReference>
<reference evidence="1 2" key="1">
    <citation type="journal article" date="2019" name="Int. J. Syst. Evol. Microbiol.">
        <title>The Global Catalogue of Microorganisms (GCM) 10K type strain sequencing project: providing services to taxonomists for standard genome sequencing and annotation.</title>
        <authorList>
            <consortium name="The Broad Institute Genomics Platform"/>
            <consortium name="The Broad Institute Genome Sequencing Center for Infectious Disease"/>
            <person name="Wu L."/>
            <person name="Ma J."/>
        </authorList>
    </citation>
    <scope>NUCLEOTIDE SEQUENCE [LARGE SCALE GENOMIC DNA]</scope>
    <source>
        <strain evidence="1 2">LMG 29247</strain>
    </source>
</reference>
<gene>
    <name evidence="1" type="ORF">ACFQE6_25440</name>
</gene>
<protein>
    <submittedName>
        <fullName evidence="1">Uncharacterized protein</fullName>
    </submittedName>
</protein>
<evidence type="ECO:0000313" key="2">
    <source>
        <dbReference type="Proteomes" id="UP001596383"/>
    </source>
</evidence>
<comment type="caution">
    <text evidence="1">The sequence shown here is derived from an EMBL/GenBank/DDBJ whole genome shotgun (WGS) entry which is preliminary data.</text>
</comment>
<organism evidence="1 2">
    <name type="scientific">Natrinema soli</name>
    <dbReference type="NCBI Taxonomy" id="1930624"/>
    <lineage>
        <taxon>Archaea</taxon>
        <taxon>Methanobacteriati</taxon>
        <taxon>Methanobacteriota</taxon>
        <taxon>Stenosarchaea group</taxon>
        <taxon>Halobacteria</taxon>
        <taxon>Halobacteriales</taxon>
        <taxon>Natrialbaceae</taxon>
        <taxon>Natrinema</taxon>
    </lineage>
</organism>